<reference evidence="2 3" key="1">
    <citation type="journal article" date="2013" name="Curr. Biol.">
        <title>The Genome of the Foraminiferan Reticulomyxa filosa.</title>
        <authorList>
            <person name="Glockner G."/>
            <person name="Hulsmann N."/>
            <person name="Schleicher M."/>
            <person name="Noegel A.A."/>
            <person name="Eichinger L."/>
            <person name="Gallinger C."/>
            <person name="Pawlowski J."/>
            <person name="Sierra R."/>
            <person name="Euteneuer U."/>
            <person name="Pillet L."/>
            <person name="Moustafa A."/>
            <person name="Platzer M."/>
            <person name="Groth M."/>
            <person name="Szafranski K."/>
            <person name="Schliwa M."/>
        </authorList>
    </citation>
    <scope>NUCLEOTIDE SEQUENCE [LARGE SCALE GENOMIC DNA]</scope>
</reference>
<feature type="region of interest" description="Disordered" evidence="1">
    <location>
        <begin position="149"/>
        <end position="194"/>
    </location>
</feature>
<dbReference type="EMBL" id="ASPP01024528">
    <property type="protein sequence ID" value="ETO08941.1"/>
    <property type="molecule type" value="Genomic_DNA"/>
</dbReference>
<evidence type="ECO:0000313" key="2">
    <source>
        <dbReference type="EMBL" id="ETO08941.1"/>
    </source>
</evidence>
<feature type="compositionally biased region" description="Polar residues" evidence="1">
    <location>
        <begin position="149"/>
        <end position="164"/>
    </location>
</feature>
<dbReference type="AlphaFoldDB" id="X6M5Q3"/>
<protein>
    <submittedName>
        <fullName evidence="2">Uncharacterized protein</fullName>
    </submittedName>
</protein>
<sequence length="227" mass="25399">MLSGHSLSLPLPNFYSLSYVIDNNTSNQDGLISHMSALRDLINNCVKTSFFYLCERILAKKKNSFNLQTYGNTTPNHCNIEALTLVNNSCCKTSEKSSTPCGDDHSSYKVSMAVQTDMGGLNNQLLLVERNTRDQELSLPPLAITPNTKVRQSVGSDNNMSSVETKVPPKHSSLPVSSKFKRERKKHNINKQKRQHNKTFIVKIENAKKASSGKVFEKQNIADMILH</sequence>
<keyword evidence="3" id="KW-1185">Reference proteome</keyword>
<evidence type="ECO:0000256" key="1">
    <source>
        <dbReference type="SAM" id="MobiDB-lite"/>
    </source>
</evidence>
<comment type="caution">
    <text evidence="2">The sequence shown here is derived from an EMBL/GenBank/DDBJ whole genome shotgun (WGS) entry which is preliminary data.</text>
</comment>
<gene>
    <name evidence="2" type="ORF">RFI_28447</name>
</gene>
<evidence type="ECO:0000313" key="3">
    <source>
        <dbReference type="Proteomes" id="UP000023152"/>
    </source>
</evidence>
<name>X6M5Q3_RETFI</name>
<accession>X6M5Q3</accession>
<proteinExistence type="predicted"/>
<feature type="compositionally biased region" description="Basic residues" evidence="1">
    <location>
        <begin position="179"/>
        <end position="194"/>
    </location>
</feature>
<dbReference type="Proteomes" id="UP000023152">
    <property type="component" value="Unassembled WGS sequence"/>
</dbReference>
<organism evidence="2 3">
    <name type="scientific">Reticulomyxa filosa</name>
    <dbReference type="NCBI Taxonomy" id="46433"/>
    <lineage>
        <taxon>Eukaryota</taxon>
        <taxon>Sar</taxon>
        <taxon>Rhizaria</taxon>
        <taxon>Retaria</taxon>
        <taxon>Foraminifera</taxon>
        <taxon>Monothalamids</taxon>
        <taxon>Reticulomyxidae</taxon>
        <taxon>Reticulomyxa</taxon>
    </lineage>
</organism>